<dbReference type="PATRIC" id="fig|1310697.3.peg.3306"/>
<comment type="caution">
    <text evidence="1">The sequence shown here is derived from an EMBL/GenBank/DDBJ whole genome shotgun (WGS) entry which is preliminary data.</text>
</comment>
<evidence type="ECO:0000313" key="1">
    <source>
        <dbReference type="EMBL" id="KCY15189.1"/>
    </source>
</evidence>
<organism evidence="1 2">
    <name type="scientific">Acinetobacter baumannii 21072</name>
    <dbReference type="NCBI Taxonomy" id="1310697"/>
    <lineage>
        <taxon>Bacteria</taxon>
        <taxon>Pseudomonadati</taxon>
        <taxon>Pseudomonadota</taxon>
        <taxon>Gammaproteobacteria</taxon>
        <taxon>Moraxellales</taxon>
        <taxon>Moraxellaceae</taxon>
        <taxon>Acinetobacter</taxon>
        <taxon>Acinetobacter calcoaceticus/baumannii complex</taxon>
    </lineage>
</organism>
<gene>
    <name evidence="1" type="ORF">J596_3468</name>
</gene>
<dbReference type="RefSeq" id="WP_004740261.1">
    <property type="nucleotide sequence ID" value="NZ_JMOD01000089.1"/>
</dbReference>
<accession>A0A062I1W4</accession>
<name>A0A062I1W4_ACIBA</name>
<evidence type="ECO:0000313" key="2">
    <source>
        <dbReference type="Proteomes" id="UP000027327"/>
    </source>
</evidence>
<evidence type="ECO:0008006" key="3">
    <source>
        <dbReference type="Google" id="ProtNLM"/>
    </source>
</evidence>
<reference evidence="1 2" key="1">
    <citation type="submission" date="2014-04" db="EMBL/GenBank/DDBJ databases">
        <title>Comparative genomics and transcriptomics to identify genetic mechanisms underlying the emergence of carbapenem resistant Acinetobacter baumannii (CRAb).</title>
        <authorList>
            <person name="Harris A.D."/>
            <person name="Johnson K.J."/>
            <person name="George J."/>
            <person name="Nadendla S."/>
            <person name="Daugherty S.C."/>
            <person name="Parankush S."/>
            <person name="Sadzewicz L."/>
            <person name="Tallon L."/>
            <person name="Sengamalay N."/>
            <person name="Hazen T.H."/>
            <person name="Rasko D.A."/>
        </authorList>
    </citation>
    <scope>NUCLEOTIDE SEQUENCE [LARGE SCALE GENOMIC DNA]</scope>
    <source>
        <strain evidence="1 2">21072</strain>
    </source>
</reference>
<dbReference type="Proteomes" id="UP000027327">
    <property type="component" value="Unassembled WGS sequence"/>
</dbReference>
<proteinExistence type="predicted"/>
<sequence length="228" mass="25758">MSQKFQIRLEHLINQGEQISDQSYKNTNGYMNFSQESKDLYVQWIVSSKSLLKLISDDKKAIHYELFLSAENKAHSMETQPLILKRLISILRATLDDLNSGCLTSFKQLIQADVFDSELDQAKHFLESGYPVAAAVTAGVVLESSIKELCKNNGIDIYPPDSTKPKKLDVLNAALKNADIYNILQQKKITALADIRNNAAHGNIDQFTSEDVKDMIRDIERFLLEYAS</sequence>
<protein>
    <recommendedName>
        <fullName evidence="3">DUF4145 domain-containing protein</fullName>
    </recommendedName>
</protein>
<dbReference type="AlphaFoldDB" id="A0A062I1W4"/>
<dbReference type="EMBL" id="JMOD01000089">
    <property type="protein sequence ID" value="KCY15189.1"/>
    <property type="molecule type" value="Genomic_DNA"/>
</dbReference>